<evidence type="ECO:0000313" key="3">
    <source>
        <dbReference type="Proteomes" id="UP001150238"/>
    </source>
</evidence>
<feature type="region of interest" description="Disordered" evidence="1">
    <location>
        <begin position="43"/>
        <end position="279"/>
    </location>
</feature>
<protein>
    <submittedName>
        <fullName evidence="2">Uncharacterized protein</fullName>
    </submittedName>
</protein>
<reference evidence="2" key="2">
    <citation type="journal article" date="2023" name="Proc. Natl. Acad. Sci. U.S.A.">
        <title>A global phylogenomic analysis of the shiitake genus Lentinula.</title>
        <authorList>
            <person name="Sierra-Patev S."/>
            <person name="Min B."/>
            <person name="Naranjo-Ortiz M."/>
            <person name="Looney B."/>
            <person name="Konkel Z."/>
            <person name="Slot J.C."/>
            <person name="Sakamoto Y."/>
            <person name="Steenwyk J.L."/>
            <person name="Rokas A."/>
            <person name="Carro J."/>
            <person name="Camarero S."/>
            <person name="Ferreira P."/>
            <person name="Molpeceres G."/>
            <person name="Ruiz-Duenas F.J."/>
            <person name="Serrano A."/>
            <person name="Henrissat B."/>
            <person name="Drula E."/>
            <person name="Hughes K.W."/>
            <person name="Mata J.L."/>
            <person name="Ishikawa N.K."/>
            <person name="Vargas-Isla R."/>
            <person name="Ushijima S."/>
            <person name="Smith C.A."/>
            <person name="Donoghue J."/>
            <person name="Ahrendt S."/>
            <person name="Andreopoulos W."/>
            <person name="He G."/>
            <person name="LaButti K."/>
            <person name="Lipzen A."/>
            <person name="Ng V."/>
            <person name="Riley R."/>
            <person name="Sandor L."/>
            <person name="Barry K."/>
            <person name="Martinez A.T."/>
            <person name="Xiao Y."/>
            <person name="Gibbons J.G."/>
            <person name="Terashima K."/>
            <person name="Grigoriev I.V."/>
            <person name="Hibbett D."/>
        </authorList>
    </citation>
    <scope>NUCLEOTIDE SEQUENCE</scope>
    <source>
        <strain evidence="2">Sp2 HRB7682 ss15</strain>
    </source>
</reference>
<feature type="compositionally biased region" description="Polar residues" evidence="1">
    <location>
        <begin position="266"/>
        <end position="279"/>
    </location>
</feature>
<dbReference type="AlphaFoldDB" id="A0A9W9DHB1"/>
<organism evidence="2 3">
    <name type="scientific">Lentinula lateritia</name>
    <dbReference type="NCBI Taxonomy" id="40482"/>
    <lineage>
        <taxon>Eukaryota</taxon>
        <taxon>Fungi</taxon>
        <taxon>Dikarya</taxon>
        <taxon>Basidiomycota</taxon>
        <taxon>Agaricomycotina</taxon>
        <taxon>Agaricomycetes</taxon>
        <taxon>Agaricomycetidae</taxon>
        <taxon>Agaricales</taxon>
        <taxon>Marasmiineae</taxon>
        <taxon>Omphalotaceae</taxon>
        <taxon>Lentinula</taxon>
    </lineage>
</organism>
<name>A0A9W9DHB1_9AGAR</name>
<dbReference type="EMBL" id="JANVFS010000031">
    <property type="protein sequence ID" value="KAJ4470636.1"/>
    <property type="molecule type" value="Genomic_DNA"/>
</dbReference>
<comment type="caution">
    <text evidence="2">The sequence shown here is derived from an EMBL/GenBank/DDBJ whole genome shotgun (WGS) entry which is preliminary data.</text>
</comment>
<feature type="compositionally biased region" description="Basic residues" evidence="1">
    <location>
        <begin position="720"/>
        <end position="729"/>
    </location>
</feature>
<feature type="compositionally biased region" description="Low complexity" evidence="1">
    <location>
        <begin position="348"/>
        <end position="361"/>
    </location>
</feature>
<sequence>MSNASNLKNKTSSSISDIAGLFNNLIVAPLTIKIPALNSLRRAGGRIPPAAKSEEDKGEEEDEEETEKEEEEKEEEENDDDLEEVQIILNPSESEGNASLIVGNIASPKSHNGVRSQPRILRSDNQSIAKAALVSSTSEVVPRRNESSSSSTSVQVKTKAPSQFLLTPVTDELENPPTELTLAQRHGAREERLPGQTVRAHTPTASQPRSDFPRPVTTRGRHRGKNDSLDPTLQSEKVELANLRKKRRNRNFNRKTRYDVEEDSTSHYSQRGISSGQRSLASRIAPKFVSGSSRAAQAMKGTETLVHRRHIRDFSSRYSNSPYQIGVRRTRPGRSDAFPDERILANAISSADPSSSEASGAPYSVSTSQRSNTPNDIANTIRSFPRSTPDDGNLADHEDESPVVQPVGPTFVHKPLEKSASAMSVDDVVLPAPKYGGPLVKTDSMMSVDVPITASRTRALAKSESDMSIVIEDQPTTSAFVQQTQSLQKCASVTMVDAYDIRAFDTSGDNKIMNMDTESQNTPTTSTINAPVFSSTPGQAAFPGHWIYQNAPVQAFGHAPASSPAYQQTAPIQHQYQSTFPVPQQQPHPSVVMEDISRAFTDPPDISSAIPRPLNRVDPSPPLPSQSEPTMFKPLPRQDTFWNEVERTTLKVSQTKYRSPLNRGGQKRSWENAGHCASMDQDASQSHRRRRIDPHTRAELNHNSHEILPASPRQPLRGLPIRKKDRRTRLKESQDRETPIDLRHRCCGSGILRCITYVVDSCTAITKS</sequence>
<gene>
    <name evidence="2" type="ORF">C8J55DRAFT_563963</name>
</gene>
<accession>A0A9W9DHB1</accession>
<dbReference type="Proteomes" id="UP001150238">
    <property type="component" value="Unassembled WGS sequence"/>
</dbReference>
<feature type="region of interest" description="Disordered" evidence="1">
    <location>
        <begin position="655"/>
        <end position="737"/>
    </location>
</feature>
<reference evidence="2" key="1">
    <citation type="submission" date="2022-08" db="EMBL/GenBank/DDBJ databases">
        <authorList>
            <consortium name="DOE Joint Genome Institute"/>
            <person name="Min B."/>
            <person name="Riley R."/>
            <person name="Sierra-Patev S."/>
            <person name="Naranjo-Ortiz M."/>
            <person name="Looney B."/>
            <person name="Konkel Z."/>
            <person name="Slot J.C."/>
            <person name="Sakamoto Y."/>
            <person name="Steenwyk J.L."/>
            <person name="Rokas A."/>
            <person name="Carro J."/>
            <person name="Camarero S."/>
            <person name="Ferreira P."/>
            <person name="Molpeceres G."/>
            <person name="Ruiz-Duenas F.J."/>
            <person name="Serrano A."/>
            <person name="Henrissat B."/>
            <person name="Drula E."/>
            <person name="Hughes K.W."/>
            <person name="Mata J.L."/>
            <person name="Ishikawa N.K."/>
            <person name="Vargas-Isla R."/>
            <person name="Ushijima S."/>
            <person name="Smith C.A."/>
            <person name="Ahrendt S."/>
            <person name="Andreopoulos W."/>
            <person name="He G."/>
            <person name="Labutti K."/>
            <person name="Lipzen A."/>
            <person name="Ng V."/>
            <person name="Sandor L."/>
            <person name="Barry K."/>
            <person name="Martinez A.T."/>
            <person name="Xiao Y."/>
            <person name="Gibbons J.G."/>
            <person name="Terashima K."/>
            <person name="Hibbett D.S."/>
            <person name="Grigoriev I.V."/>
        </authorList>
    </citation>
    <scope>NUCLEOTIDE SEQUENCE</scope>
    <source>
        <strain evidence="2">Sp2 HRB7682 ss15</strain>
    </source>
</reference>
<proteinExistence type="predicted"/>
<feature type="compositionally biased region" description="Acidic residues" evidence="1">
    <location>
        <begin position="56"/>
        <end position="84"/>
    </location>
</feature>
<feature type="region of interest" description="Disordered" evidence="1">
    <location>
        <begin position="348"/>
        <end position="407"/>
    </location>
</feature>
<evidence type="ECO:0000256" key="1">
    <source>
        <dbReference type="SAM" id="MobiDB-lite"/>
    </source>
</evidence>
<feature type="compositionally biased region" description="Basic residues" evidence="1">
    <location>
        <begin position="243"/>
        <end position="255"/>
    </location>
</feature>
<feature type="region of interest" description="Disordered" evidence="1">
    <location>
        <begin position="607"/>
        <end position="635"/>
    </location>
</feature>
<feature type="compositionally biased region" description="Polar residues" evidence="1">
    <location>
        <begin position="154"/>
        <end position="165"/>
    </location>
</feature>
<evidence type="ECO:0000313" key="2">
    <source>
        <dbReference type="EMBL" id="KAJ4470636.1"/>
    </source>
</evidence>
<feature type="compositionally biased region" description="Basic and acidic residues" evidence="1">
    <location>
        <begin position="693"/>
        <end position="705"/>
    </location>
</feature>
<feature type="compositionally biased region" description="Polar residues" evidence="1">
    <location>
        <begin position="123"/>
        <end position="139"/>
    </location>
</feature>
<feature type="compositionally biased region" description="Polar residues" evidence="1">
    <location>
        <begin position="364"/>
        <end position="386"/>
    </location>
</feature>